<dbReference type="RefSeq" id="WP_270110352.1">
    <property type="nucleotide sequence ID" value="NZ_JAPZVP010000008.1"/>
</dbReference>
<organism evidence="3 4">
    <name type="scientific">Glycomyces luteolus</name>
    <dbReference type="NCBI Taxonomy" id="2670330"/>
    <lineage>
        <taxon>Bacteria</taxon>
        <taxon>Bacillati</taxon>
        <taxon>Actinomycetota</taxon>
        <taxon>Actinomycetes</taxon>
        <taxon>Glycomycetales</taxon>
        <taxon>Glycomycetaceae</taxon>
        <taxon>Glycomyces</taxon>
    </lineage>
</organism>
<keyword evidence="4" id="KW-1185">Reference proteome</keyword>
<keyword evidence="2" id="KW-0472">Membrane</keyword>
<dbReference type="Proteomes" id="UP001146067">
    <property type="component" value="Unassembled WGS sequence"/>
</dbReference>
<keyword evidence="2" id="KW-0812">Transmembrane</keyword>
<accession>A0A9X3SRV8</accession>
<feature type="region of interest" description="Disordered" evidence="1">
    <location>
        <begin position="1"/>
        <end position="21"/>
    </location>
</feature>
<name>A0A9X3SRV8_9ACTN</name>
<feature type="transmembrane region" description="Helical" evidence="2">
    <location>
        <begin position="119"/>
        <end position="138"/>
    </location>
</feature>
<dbReference type="AlphaFoldDB" id="A0A9X3SRV8"/>
<feature type="transmembrane region" description="Helical" evidence="2">
    <location>
        <begin position="94"/>
        <end position="113"/>
    </location>
</feature>
<reference evidence="3" key="1">
    <citation type="submission" date="2022-12" db="EMBL/GenBank/DDBJ databases">
        <title>Gycomyces niveus sp.nov.,a novel actinomycete isolated from soil in Shouguan.</title>
        <authorList>
            <person name="Yang X."/>
        </authorList>
    </citation>
    <scope>NUCLEOTIDE SEQUENCE</scope>
    <source>
        <strain evidence="3">NEAU-A15</strain>
    </source>
</reference>
<evidence type="ECO:0000313" key="4">
    <source>
        <dbReference type="Proteomes" id="UP001146067"/>
    </source>
</evidence>
<keyword evidence="2" id="KW-1133">Transmembrane helix</keyword>
<evidence type="ECO:0000313" key="3">
    <source>
        <dbReference type="EMBL" id="MDA1360419.1"/>
    </source>
</evidence>
<comment type="caution">
    <text evidence="3">The sequence shown here is derived from an EMBL/GenBank/DDBJ whole genome shotgun (WGS) entry which is preliminary data.</text>
</comment>
<proteinExistence type="predicted"/>
<gene>
    <name evidence="3" type="ORF">O1R50_12345</name>
</gene>
<sequence length="148" mass="16344">MTHPFMPGSKNKMAKTSKRNPMPRAVRAGRNTMWIEAAIALAAGGLIVLLHHKANDFVPPAAVHDVYRAAVGLGGLALFLLLAIALLRFQWRILWVLILLVQVAAILGLGWLLFTGGLYWALCIGLVIVPITILGTLTERFARRWFNH</sequence>
<evidence type="ECO:0000256" key="2">
    <source>
        <dbReference type="SAM" id="Phobius"/>
    </source>
</evidence>
<feature type="transmembrane region" description="Helical" evidence="2">
    <location>
        <begin position="66"/>
        <end position="87"/>
    </location>
</feature>
<evidence type="ECO:0000256" key="1">
    <source>
        <dbReference type="SAM" id="MobiDB-lite"/>
    </source>
</evidence>
<protein>
    <submittedName>
        <fullName evidence="3">Uncharacterized protein</fullName>
    </submittedName>
</protein>
<dbReference type="EMBL" id="JAPZVP010000008">
    <property type="protein sequence ID" value="MDA1360419.1"/>
    <property type="molecule type" value="Genomic_DNA"/>
</dbReference>